<reference evidence="3" key="1">
    <citation type="journal article" date="2014" name="Int. J. Syst. Evol. Microbiol.">
        <title>Complete genome sequence of Corynebacterium casei LMG S-19264T (=DSM 44701T), isolated from a smear-ripened cheese.</title>
        <authorList>
            <consortium name="US DOE Joint Genome Institute (JGI-PGF)"/>
            <person name="Walter F."/>
            <person name="Albersmeier A."/>
            <person name="Kalinowski J."/>
            <person name="Ruckert C."/>
        </authorList>
    </citation>
    <scope>NUCLEOTIDE SEQUENCE</scope>
    <source>
        <strain evidence="3">NBRC 110023</strain>
    </source>
</reference>
<dbReference type="PANTHER" id="PTHR30203">
    <property type="entry name" value="OUTER MEMBRANE CATION EFFLUX PROTEIN"/>
    <property type="match status" value="1"/>
</dbReference>
<organism evidence="3 4">
    <name type="scientific">Agaribacter marinus</name>
    <dbReference type="NCBI Taxonomy" id="1431249"/>
    <lineage>
        <taxon>Bacteria</taxon>
        <taxon>Pseudomonadati</taxon>
        <taxon>Pseudomonadota</taxon>
        <taxon>Gammaproteobacteria</taxon>
        <taxon>Alteromonadales</taxon>
        <taxon>Alteromonadaceae</taxon>
        <taxon>Agaribacter</taxon>
    </lineage>
</organism>
<reference evidence="3" key="2">
    <citation type="submission" date="2023-01" db="EMBL/GenBank/DDBJ databases">
        <title>Draft genome sequence of Agaribacter marinus strain NBRC 110023.</title>
        <authorList>
            <person name="Sun Q."/>
            <person name="Mori K."/>
        </authorList>
    </citation>
    <scope>NUCLEOTIDE SEQUENCE</scope>
    <source>
        <strain evidence="3">NBRC 110023</strain>
    </source>
</reference>
<evidence type="ECO:0000313" key="3">
    <source>
        <dbReference type="EMBL" id="GLR70068.1"/>
    </source>
</evidence>
<dbReference type="EMBL" id="BSOT01000005">
    <property type="protein sequence ID" value="GLR70068.1"/>
    <property type="molecule type" value="Genomic_DNA"/>
</dbReference>
<protein>
    <submittedName>
        <fullName evidence="3">Cation efflux system protein</fullName>
    </submittedName>
</protein>
<evidence type="ECO:0000256" key="2">
    <source>
        <dbReference type="SAM" id="SignalP"/>
    </source>
</evidence>
<dbReference type="GO" id="GO:0015562">
    <property type="term" value="F:efflux transmembrane transporter activity"/>
    <property type="evidence" value="ECO:0007669"/>
    <property type="project" value="InterPro"/>
</dbReference>
<sequence>MKMFHIFVHARAMAFACMLGLTLSPITAQAVQTSRYLDEGDQAPLRETLSLEDTIRLTLANNPSLYEFEFRQRVIDGESKTAVLKPALNAGIELENFMGTGEVSGIKELEVSLTLSSVLQLNDKPSARLDVLSERKIQQEVEKKIRTLDVLGELNRRYIEALVLQATLDVQNDAETLALYTYNAVSKRVDAGASPLLEQKRAQAALAQAKLDVKLAQEALQFALRSLAIMWGEQTPTFKRVEGKLFAFQDIGSFEMLSAAIQSSPHIELLAKQSRVQAAQLRLVQANNRADIEWTAGVRRIQGIDETALIAGISVPLFQQKRNLGEYEAHKARLDAIEVQKQSNVRSLLYSVNQALGEHTRALLEVDAIQQTVIPPLIEALDLVESAYLDGRFSYLEWVSTRQEFLNTRLTLIEAASQVHLSKTEIETLTGLALKASQSSTAKTDTAKSSASKKLAHNINMRQPSNISIRSNNHE</sequence>
<feature type="chain" id="PRO_5041216408" evidence="2">
    <location>
        <begin position="31"/>
        <end position="475"/>
    </location>
</feature>
<keyword evidence="2" id="KW-0732">Signal</keyword>
<dbReference type="SUPFAM" id="SSF56954">
    <property type="entry name" value="Outer membrane efflux proteins (OEP)"/>
    <property type="match status" value="1"/>
</dbReference>
<proteinExistence type="inferred from homology"/>
<dbReference type="RefSeq" id="WP_284216373.1">
    <property type="nucleotide sequence ID" value="NZ_BSOT01000005.1"/>
</dbReference>
<evidence type="ECO:0000256" key="1">
    <source>
        <dbReference type="ARBA" id="ARBA00007613"/>
    </source>
</evidence>
<dbReference type="AlphaFoldDB" id="A0AA37WHI3"/>
<comment type="similarity">
    <text evidence="1">Belongs to the outer membrane factor (OMF) (TC 1.B.17) family.</text>
</comment>
<name>A0AA37WHI3_9ALTE</name>
<dbReference type="Proteomes" id="UP001156601">
    <property type="component" value="Unassembled WGS sequence"/>
</dbReference>
<feature type="signal peptide" evidence="2">
    <location>
        <begin position="1"/>
        <end position="30"/>
    </location>
</feature>
<evidence type="ECO:0000313" key="4">
    <source>
        <dbReference type="Proteomes" id="UP001156601"/>
    </source>
</evidence>
<accession>A0AA37WHI3</accession>
<dbReference type="Pfam" id="PF02321">
    <property type="entry name" value="OEP"/>
    <property type="match status" value="2"/>
</dbReference>
<dbReference type="InterPro" id="IPR010131">
    <property type="entry name" value="MdtP/NodT-like"/>
</dbReference>
<dbReference type="PANTHER" id="PTHR30203:SF24">
    <property type="entry name" value="BLR4935 PROTEIN"/>
    <property type="match status" value="1"/>
</dbReference>
<comment type="caution">
    <text evidence="3">The sequence shown here is derived from an EMBL/GenBank/DDBJ whole genome shotgun (WGS) entry which is preliminary data.</text>
</comment>
<dbReference type="InterPro" id="IPR003423">
    <property type="entry name" value="OMP_efflux"/>
</dbReference>
<gene>
    <name evidence="3" type="primary">czcC</name>
    <name evidence="3" type="ORF">GCM10007852_09760</name>
</gene>
<keyword evidence="4" id="KW-1185">Reference proteome</keyword>
<dbReference type="Gene3D" id="1.20.1600.10">
    <property type="entry name" value="Outer membrane efflux proteins (OEP)"/>
    <property type="match status" value="1"/>
</dbReference>